<reference evidence="2" key="1">
    <citation type="submission" date="2019-11" db="EMBL/GenBank/DDBJ databases">
        <title>Genomic insights into an expanded diversity of filamentous marine cyanobacteria reveals the extraordinary biosynthetic potential of Moorea and Okeania.</title>
        <authorList>
            <person name="Ferreira Leao T."/>
            <person name="Wang M."/>
            <person name="Moss N."/>
            <person name="Da Silva R."/>
            <person name="Sanders J."/>
            <person name="Nurk S."/>
            <person name="Gurevich A."/>
            <person name="Humphrey G."/>
            <person name="Reher R."/>
            <person name="Zhu Q."/>
            <person name="Belda-Ferre P."/>
            <person name="Glukhov E."/>
            <person name="Rex R."/>
            <person name="Dorrestein P.C."/>
            <person name="Knight R."/>
            <person name="Pevzner P."/>
            <person name="Gerwick W.H."/>
            <person name="Gerwick L."/>
        </authorList>
    </citation>
    <scope>NUCLEOTIDE SEQUENCE</scope>
    <source>
        <strain evidence="2">SIO1C4</strain>
    </source>
</reference>
<dbReference type="CDD" id="cd00085">
    <property type="entry name" value="HNHc"/>
    <property type="match status" value="1"/>
</dbReference>
<organism evidence="2">
    <name type="scientific">Symploca sp. SIO1C4</name>
    <dbReference type="NCBI Taxonomy" id="2607765"/>
    <lineage>
        <taxon>Bacteria</taxon>
        <taxon>Bacillati</taxon>
        <taxon>Cyanobacteriota</taxon>
        <taxon>Cyanophyceae</taxon>
        <taxon>Coleofasciculales</taxon>
        <taxon>Coleofasciculaceae</taxon>
        <taxon>Symploca</taxon>
    </lineage>
</organism>
<dbReference type="NCBIfam" id="NF040563">
    <property type="entry name" value="guided_IscB"/>
    <property type="match status" value="1"/>
</dbReference>
<feature type="domain" description="RRXRR" evidence="1">
    <location>
        <begin position="3"/>
        <end position="173"/>
    </location>
</feature>
<sequence length="442" mass="51418">MKVCVVNIGERPLMPTTPRKAKILLREGAAKIFRRDPFTIQLLSDCHGYIQPATLGIDAGYLNIGYSALNQTAELIGGEVKMLEGISERITEKLKYRRTRRNRLRYRAPRFDNRRRNDGWLTPSIQHKLDTHHRLIDRIKSVLPIDEVMIEVANFDIQKIKNQEISGDGYQQGEQKGFDNLREYLLHRDGHKCQHPECRNKSKQPILQVHHLGFWKNPPDRTERPGNLITLCNKCHTPAQHKKKGKLFGWEPKIKPFKPETFMSTVRWRLTKDTGYKVTFGYITKAKRRLLKLDKSHHNEAFVIAGGEYQTRCEALNLVQIRRNKRSMEQFYDAKYLDIRDKKSKSGTELFSGRRTRNKNLNSENLRAYRGHKLFKGQRRVKKLRYRYQPHDEVEFEGAVFEVVGMQNQGTGVKLKDYPGIKNKVVKISAVKSVKKRGGICA</sequence>
<evidence type="ECO:0000313" key="2">
    <source>
        <dbReference type="EMBL" id="NER29237.1"/>
    </source>
</evidence>
<dbReference type="Pfam" id="PF14239">
    <property type="entry name" value="RRXRR"/>
    <property type="match status" value="1"/>
</dbReference>
<dbReference type="InterPro" id="IPR003615">
    <property type="entry name" value="HNH_nuc"/>
</dbReference>
<accession>A0A6B3NC47</accession>
<dbReference type="InterPro" id="IPR047693">
    <property type="entry name" value="RNA-guided_IscB-like"/>
</dbReference>
<name>A0A6B3NC47_9CYAN</name>
<dbReference type="AlphaFoldDB" id="A0A6B3NC47"/>
<evidence type="ECO:0000259" key="1">
    <source>
        <dbReference type="Pfam" id="PF14239"/>
    </source>
</evidence>
<proteinExistence type="predicted"/>
<protein>
    <submittedName>
        <fullName evidence="2">Paclitaxel/taxanoid biosynthesis susceptibility protein TS1</fullName>
    </submittedName>
</protein>
<comment type="caution">
    <text evidence="2">The sequence shown here is derived from an EMBL/GenBank/DDBJ whole genome shotgun (WGS) entry which is preliminary data.</text>
</comment>
<dbReference type="InterPro" id="IPR025938">
    <property type="entry name" value="RRXRR_dom"/>
</dbReference>
<gene>
    <name evidence="2" type="ORF">F6J89_16800</name>
</gene>
<dbReference type="EMBL" id="JAAHFQ010000331">
    <property type="protein sequence ID" value="NER29237.1"/>
    <property type="molecule type" value="Genomic_DNA"/>
</dbReference>